<dbReference type="EMBL" id="WTYY01000002">
    <property type="protein sequence ID" value="MXO87724.1"/>
    <property type="molecule type" value="Genomic_DNA"/>
</dbReference>
<evidence type="ECO:0000313" key="3">
    <source>
        <dbReference type="Proteomes" id="UP000435243"/>
    </source>
</evidence>
<dbReference type="AlphaFoldDB" id="A0A844ZJH0"/>
<dbReference type="RefSeq" id="WP_160589688.1">
    <property type="nucleotide sequence ID" value="NZ_BAAAFP010000002.1"/>
</dbReference>
<dbReference type="SUPFAM" id="SSF53187">
    <property type="entry name" value="Zn-dependent exopeptidases"/>
    <property type="match status" value="1"/>
</dbReference>
<keyword evidence="2" id="KW-0378">Hydrolase</keyword>
<dbReference type="Pfam" id="PF05013">
    <property type="entry name" value="FGase"/>
    <property type="match status" value="1"/>
</dbReference>
<feature type="region of interest" description="Disordered" evidence="1">
    <location>
        <begin position="1"/>
        <end position="27"/>
    </location>
</feature>
<evidence type="ECO:0000256" key="1">
    <source>
        <dbReference type="SAM" id="MobiDB-lite"/>
    </source>
</evidence>
<dbReference type="OrthoDB" id="9802050at2"/>
<evidence type="ECO:0000313" key="2">
    <source>
        <dbReference type="EMBL" id="MXO87724.1"/>
    </source>
</evidence>
<name>A0A844ZJH0_9SPHN</name>
<dbReference type="Proteomes" id="UP000435243">
    <property type="component" value="Unassembled WGS sequence"/>
</dbReference>
<protein>
    <submittedName>
        <fullName evidence="2">N-formylglutamate amidohydrolase</fullName>
    </submittedName>
</protein>
<dbReference type="Gene3D" id="3.40.630.40">
    <property type="entry name" value="Zn-dependent exopeptidases"/>
    <property type="match status" value="1"/>
</dbReference>
<proteinExistence type="predicted"/>
<accession>A0A844ZJH0</accession>
<reference evidence="2 3" key="1">
    <citation type="submission" date="2019-12" db="EMBL/GenBank/DDBJ databases">
        <title>Genomic-based taxomic classification of the family Erythrobacteraceae.</title>
        <authorList>
            <person name="Xu L."/>
        </authorList>
    </citation>
    <scope>NUCLEOTIDE SEQUENCE [LARGE SCALE GENOMIC DNA]</scope>
    <source>
        <strain evidence="2 3">JCM 16339</strain>
    </source>
</reference>
<organism evidence="2 3">
    <name type="scientific">Alteraurantiacibacter aestuarii</name>
    <dbReference type="NCBI Taxonomy" id="650004"/>
    <lineage>
        <taxon>Bacteria</taxon>
        <taxon>Pseudomonadati</taxon>
        <taxon>Pseudomonadota</taxon>
        <taxon>Alphaproteobacteria</taxon>
        <taxon>Sphingomonadales</taxon>
        <taxon>Erythrobacteraceae</taxon>
        <taxon>Alteraurantiacibacter</taxon>
    </lineage>
</organism>
<gene>
    <name evidence="2" type="ORF">GRI32_03120</name>
</gene>
<keyword evidence="3" id="KW-1185">Reference proteome</keyword>
<sequence>MVDEAAQARDSGGSHGGHLPGDEGKPAFEMLARRPSPIPVLIAVPHAGRTYPEALLARMRFPDDACVRLEDRLADLVARDVARETGAALLVAHAPRAMIDLNRAPEDMDWDMVAGDPPPGLTRFAAGRRARSGLGLVPRRLPGMGELWKGRMSSQDLAARLDLVHRPYHSTLAHMLESLRDRWGSALLIDLHSMPPLGPKSGQDPSPDFVIGDRYGSACSAHLSLAAFNHFASCGRRAAHNRPYAGGYVLDRHASPARGLHAMQVEICRTTYLEPALREAGDGLGNVVNVLSGLVRRLAEDLLAGSGNLAQAAE</sequence>
<dbReference type="InterPro" id="IPR007709">
    <property type="entry name" value="N-FG_amidohydro"/>
</dbReference>
<dbReference type="GO" id="GO:0016787">
    <property type="term" value="F:hydrolase activity"/>
    <property type="evidence" value="ECO:0007669"/>
    <property type="project" value="UniProtKB-KW"/>
</dbReference>
<comment type="caution">
    <text evidence="2">The sequence shown here is derived from an EMBL/GenBank/DDBJ whole genome shotgun (WGS) entry which is preliminary data.</text>
</comment>